<evidence type="ECO:0000313" key="2">
    <source>
        <dbReference type="EMBL" id="RIA99851.1"/>
    </source>
</evidence>
<gene>
    <name evidence="2" type="ORF">C2G38_1518476</name>
</gene>
<feature type="coiled-coil region" evidence="1">
    <location>
        <begin position="2"/>
        <end position="46"/>
    </location>
</feature>
<accession>A0A397TXG8</accession>
<evidence type="ECO:0000256" key="1">
    <source>
        <dbReference type="SAM" id="Coils"/>
    </source>
</evidence>
<keyword evidence="3" id="KW-1185">Reference proteome</keyword>
<dbReference type="EMBL" id="QKWP01006811">
    <property type="protein sequence ID" value="RIA99851.1"/>
    <property type="molecule type" value="Genomic_DNA"/>
</dbReference>
<sequence>MRRQQKEERRRVEQERRRLEEERRLLEEERRLLREEQRLFNENRKQQDPIQITETKECSKCLKDLNVKNFSNITYQCGHDVYICRKCIGEHIAHAVNKGSIKILCLENNCHEVLNESDVRKFSNNEIFERHIYDKFCIIGNSYF</sequence>
<comment type="caution">
    <text evidence="2">The sequence shown here is derived from an EMBL/GenBank/DDBJ whole genome shotgun (WGS) entry which is preliminary data.</text>
</comment>
<dbReference type="Gene3D" id="3.30.40.10">
    <property type="entry name" value="Zinc/RING finger domain, C3HC4 (zinc finger)"/>
    <property type="match status" value="1"/>
</dbReference>
<dbReference type="SUPFAM" id="SSF57850">
    <property type="entry name" value="RING/U-box"/>
    <property type="match status" value="1"/>
</dbReference>
<dbReference type="InterPro" id="IPR013083">
    <property type="entry name" value="Znf_RING/FYVE/PHD"/>
</dbReference>
<organism evidence="2 3">
    <name type="scientific">Gigaspora rosea</name>
    <dbReference type="NCBI Taxonomy" id="44941"/>
    <lineage>
        <taxon>Eukaryota</taxon>
        <taxon>Fungi</taxon>
        <taxon>Fungi incertae sedis</taxon>
        <taxon>Mucoromycota</taxon>
        <taxon>Glomeromycotina</taxon>
        <taxon>Glomeromycetes</taxon>
        <taxon>Diversisporales</taxon>
        <taxon>Gigasporaceae</taxon>
        <taxon>Gigaspora</taxon>
    </lineage>
</organism>
<evidence type="ECO:0008006" key="4">
    <source>
        <dbReference type="Google" id="ProtNLM"/>
    </source>
</evidence>
<dbReference type="AlphaFoldDB" id="A0A397TXG8"/>
<evidence type="ECO:0000313" key="3">
    <source>
        <dbReference type="Proteomes" id="UP000266673"/>
    </source>
</evidence>
<reference evidence="2 3" key="1">
    <citation type="submission" date="2018-06" db="EMBL/GenBank/DDBJ databases">
        <title>Comparative genomics reveals the genomic features of Rhizophagus irregularis, R. cerebriforme, R. diaphanum and Gigaspora rosea, and their symbiotic lifestyle signature.</title>
        <authorList>
            <person name="Morin E."/>
            <person name="San Clemente H."/>
            <person name="Chen E.C.H."/>
            <person name="De La Providencia I."/>
            <person name="Hainaut M."/>
            <person name="Kuo A."/>
            <person name="Kohler A."/>
            <person name="Murat C."/>
            <person name="Tang N."/>
            <person name="Roy S."/>
            <person name="Loubradou J."/>
            <person name="Henrissat B."/>
            <person name="Grigoriev I.V."/>
            <person name="Corradi N."/>
            <person name="Roux C."/>
            <person name="Martin F.M."/>
        </authorList>
    </citation>
    <scope>NUCLEOTIDE SEQUENCE [LARGE SCALE GENOMIC DNA]</scope>
    <source>
        <strain evidence="2 3">DAOM 194757</strain>
    </source>
</reference>
<proteinExistence type="predicted"/>
<protein>
    <recommendedName>
        <fullName evidence="4">RING-type domain-containing protein</fullName>
    </recommendedName>
</protein>
<keyword evidence="1" id="KW-0175">Coiled coil</keyword>
<dbReference type="Proteomes" id="UP000266673">
    <property type="component" value="Unassembled WGS sequence"/>
</dbReference>
<name>A0A397TXG8_9GLOM</name>